<evidence type="ECO:0000313" key="1">
    <source>
        <dbReference type="EMBL" id="BAT85313.1"/>
    </source>
</evidence>
<organism evidence="1 2">
    <name type="scientific">Vigna angularis var. angularis</name>
    <dbReference type="NCBI Taxonomy" id="157739"/>
    <lineage>
        <taxon>Eukaryota</taxon>
        <taxon>Viridiplantae</taxon>
        <taxon>Streptophyta</taxon>
        <taxon>Embryophyta</taxon>
        <taxon>Tracheophyta</taxon>
        <taxon>Spermatophyta</taxon>
        <taxon>Magnoliopsida</taxon>
        <taxon>eudicotyledons</taxon>
        <taxon>Gunneridae</taxon>
        <taxon>Pentapetalae</taxon>
        <taxon>rosids</taxon>
        <taxon>fabids</taxon>
        <taxon>Fabales</taxon>
        <taxon>Fabaceae</taxon>
        <taxon>Papilionoideae</taxon>
        <taxon>50 kb inversion clade</taxon>
        <taxon>NPAAA clade</taxon>
        <taxon>indigoferoid/millettioid clade</taxon>
        <taxon>Phaseoleae</taxon>
        <taxon>Vigna</taxon>
    </lineage>
</organism>
<name>A0A0S3RXT8_PHAAN</name>
<keyword evidence="2" id="KW-1185">Reference proteome</keyword>
<dbReference type="Proteomes" id="UP000291084">
    <property type="component" value="Chromosome 4"/>
</dbReference>
<dbReference type="EMBL" id="AP015037">
    <property type="protein sequence ID" value="BAT85313.1"/>
    <property type="molecule type" value="Genomic_DNA"/>
</dbReference>
<reference evidence="1 2" key="1">
    <citation type="journal article" date="2015" name="Sci. Rep.">
        <title>The power of single molecule real-time sequencing technology in the de novo assembly of a eukaryotic genome.</title>
        <authorList>
            <person name="Sakai H."/>
            <person name="Naito K."/>
            <person name="Ogiso-Tanaka E."/>
            <person name="Takahashi Y."/>
            <person name="Iseki K."/>
            <person name="Muto C."/>
            <person name="Satou K."/>
            <person name="Teruya K."/>
            <person name="Shiroma A."/>
            <person name="Shimoji M."/>
            <person name="Hirano T."/>
            <person name="Itoh T."/>
            <person name="Kaga A."/>
            <person name="Tomooka N."/>
        </authorList>
    </citation>
    <scope>NUCLEOTIDE SEQUENCE [LARGE SCALE GENOMIC DNA]</scope>
    <source>
        <strain evidence="2">cv. Shumari</strain>
    </source>
</reference>
<protein>
    <submittedName>
        <fullName evidence="1">Uncharacterized protein</fullName>
    </submittedName>
</protein>
<gene>
    <name evidence="1" type="primary">Vigan.04G284200</name>
    <name evidence="1" type="ORF">VIGAN_04284200</name>
</gene>
<sequence length="104" mass="11363">MVSNLSRISFSLFPNPCTSQFLKNQTKSDTLNFPVRRTVSCTNFLTSSASLSSSEHVWLIIILDTTLFESLRSSPPTSTASPAFPFLSISLRNLIVSCLLTGSS</sequence>
<proteinExistence type="predicted"/>
<accession>A0A0S3RXT8</accession>
<dbReference type="AlphaFoldDB" id="A0A0S3RXT8"/>
<evidence type="ECO:0000313" key="2">
    <source>
        <dbReference type="Proteomes" id="UP000291084"/>
    </source>
</evidence>